<feature type="chain" id="PRO_5038007006" evidence="1">
    <location>
        <begin position="25"/>
        <end position="604"/>
    </location>
</feature>
<feature type="signal peptide" evidence="1">
    <location>
        <begin position="1"/>
        <end position="24"/>
    </location>
</feature>
<keyword evidence="3" id="KW-1185">Reference proteome</keyword>
<name>A0A964BL44_9CYAN</name>
<dbReference type="AlphaFoldDB" id="A0A964BL44"/>
<protein>
    <submittedName>
        <fullName evidence="2">Uncharacterized protein</fullName>
    </submittedName>
</protein>
<reference evidence="2" key="1">
    <citation type="journal article" date="2021" name="Antonie Van Leeuwenhoek">
        <title>Draft genome and description of Waterburya agarophytonicola gen. nov. sp. nov. (Pleurocapsales, Cyanobacteria): a seaweed symbiont.</title>
        <authorList>
            <person name="Bonthond G."/>
            <person name="Shalygin S."/>
            <person name="Bayer T."/>
            <person name="Weinberger F."/>
        </authorList>
    </citation>
    <scope>NUCLEOTIDE SEQUENCE</scope>
    <source>
        <strain evidence="2">KI4</strain>
    </source>
</reference>
<evidence type="ECO:0000313" key="2">
    <source>
        <dbReference type="EMBL" id="MCC0175384.1"/>
    </source>
</evidence>
<organism evidence="2 3">
    <name type="scientific">Waterburya agarophytonicola KI4</name>
    <dbReference type="NCBI Taxonomy" id="2874699"/>
    <lineage>
        <taxon>Bacteria</taxon>
        <taxon>Bacillati</taxon>
        <taxon>Cyanobacteriota</taxon>
        <taxon>Cyanophyceae</taxon>
        <taxon>Pleurocapsales</taxon>
        <taxon>Hyellaceae</taxon>
        <taxon>Waterburya</taxon>
        <taxon>Waterburya agarophytonicola</taxon>
    </lineage>
</organism>
<comment type="caution">
    <text evidence="2">The sequence shown here is derived from an EMBL/GenBank/DDBJ whole genome shotgun (WGS) entry which is preliminary data.</text>
</comment>
<dbReference type="RefSeq" id="WP_229638384.1">
    <property type="nucleotide sequence ID" value="NZ_JADWDC010000001.1"/>
</dbReference>
<evidence type="ECO:0000313" key="3">
    <source>
        <dbReference type="Proteomes" id="UP000729733"/>
    </source>
</evidence>
<gene>
    <name evidence="2" type="ORF">I4641_00115</name>
</gene>
<sequence length="604" mass="66112">MKIWWVRFICLTILPIFYPTMVHAQDSSNLSQKNSPPSITFTPLAAQLFSQPTAQHLSQGEVLINLDTRTFLFPDLVSGGVDNEDSAVNFNTGFSWGINDNLQLTLQFQHVDSSSPVKQGGFISERTEDNEAVMELKHNLWSNEAQTQKLSGVIAASWGTRGFMFTRGGEETEINNRDVFVSLAVPFTTSMGDRWQFTVSPTVAFFKDESAVFFHRLPDDEDSFFGTVLGLGAGVSYRANSRLFLVSDVFVPVTGNNSINRDSGSPDKAIAYNAGLRFFTNPRLALDLYATNTFARFAPLSLTADRDFLGLGANLVFMPDAISANQKYSDLFSDTSQVESLTTDGLAFFDGGTIPSGDFSLQLQGGSQGVLTALRYGFLPDFTGGIFLDYIGGNVDESEQGISGKVRFLSQGNNAPLTISGAATASLTNEVLINFFENDSNAFEDSNFNKTIPIFTPGGDNGDRRELLILTLALPVHYEIDRGTAVWFTPILGYVQRLGLEIGGFNLGSAIALSEEIRLMGEVGANLGGEGNSLVDGRRENKIPWNIGVRWLPLSLLNREASNNNSDPYLELYLTNRVGASTWHQLRVREDNNIGVGAGLFLPF</sequence>
<dbReference type="EMBL" id="JADWDC010000001">
    <property type="protein sequence ID" value="MCC0175384.1"/>
    <property type="molecule type" value="Genomic_DNA"/>
</dbReference>
<evidence type="ECO:0000256" key="1">
    <source>
        <dbReference type="SAM" id="SignalP"/>
    </source>
</evidence>
<accession>A0A964BL44</accession>
<proteinExistence type="predicted"/>
<keyword evidence="1" id="KW-0732">Signal</keyword>
<dbReference type="Proteomes" id="UP000729733">
    <property type="component" value="Unassembled WGS sequence"/>
</dbReference>